<evidence type="ECO:0000313" key="1">
    <source>
        <dbReference type="EMBL" id="MFL0198602.1"/>
    </source>
</evidence>
<accession>A0ABW8SS86</accession>
<reference evidence="1 2" key="1">
    <citation type="submission" date="2024-11" db="EMBL/GenBank/DDBJ databases">
        <authorList>
            <person name="Heng Y.C."/>
            <person name="Lim A.C.H."/>
            <person name="Lee J.K.Y."/>
            <person name="Kittelmann S."/>
        </authorList>
    </citation>
    <scope>NUCLEOTIDE SEQUENCE [LARGE SCALE GENOMIC DNA]</scope>
    <source>
        <strain evidence="1 2">WILCCON 0269</strain>
    </source>
</reference>
<organism evidence="1 2">
    <name type="scientific">Candidatus Clostridium eludens</name>
    <dbReference type="NCBI Taxonomy" id="3381663"/>
    <lineage>
        <taxon>Bacteria</taxon>
        <taxon>Bacillati</taxon>
        <taxon>Bacillota</taxon>
        <taxon>Clostridia</taxon>
        <taxon>Eubacteriales</taxon>
        <taxon>Clostridiaceae</taxon>
        <taxon>Clostridium</taxon>
    </lineage>
</organism>
<dbReference type="RefSeq" id="WP_406794710.1">
    <property type="nucleotide sequence ID" value="NZ_JBJHZX010000071.1"/>
</dbReference>
<proteinExistence type="predicted"/>
<dbReference type="Proteomes" id="UP001623660">
    <property type="component" value="Unassembled WGS sequence"/>
</dbReference>
<dbReference type="EMBL" id="JBJHZX010000071">
    <property type="protein sequence ID" value="MFL0198602.1"/>
    <property type="molecule type" value="Genomic_DNA"/>
</dbReference>
<sequence>MLFENDKKKDANRHQISAIKQLVKNLDTEIDKVRLSEEDGKNIIIKNLKDEVIDKIRKIKVTTATVMALLKRIYKEEAKIKIKQDEEIKRYEMLLLGCLYKAQTQVVVDSFKILSNKIEVLKEDEAGDVVLFGKKYKGVKAQE</sequence>
<protein>
    <submittedName>
        <fullName evidence="1">Uncharacterized protein</fullName>
    </submittedName>
</protein>
<keyword evidence="2" id="KW-1185">Reference proteome</keyword>
<comment type="caution">
    <text evidence="1">The sequence shown here is derived from an EMBL/GenBank/DDBJ whole genome shotgun (WGS) entry which is preliminary data.</text>
</comment>
<gene>
    <name evidence="1" type="ORF">ACJDU8_24040</name>
</gene>
<evidence type="ECO:0000313" key="2">
    <source>
        <dbReference type="Proteomes" id="UP001623660"/>
    </source>
</evidence>
<name>A0ABW8SS86_9CLOT</name>